<keyword evidence="3" id="KW-1185">Reference proteome</keyword>
<evidence type="ECO:0000313" key="2">
    <source>
        <dbReference type="EMBL" id="AXH71256.1"/>
    </source>
</evidence>
<name>A0A345MK74_BPBSP</name>
<protein>
    <recommendedName>
        <fullName evidence="4">Transmembrane Fragile-X-F protein</fullName>
    </recommendedName>
</protein>
<dbReference type="Pfam" id="PF10269">
    <property type="entry name" value="Tmemb_185A"/>
    <property type="match status" value="1"/>
</dbReference>
<dbReference type="Proteomes" id="UP000260425">
    <property type="component" value="Segment"/>
</dbReference>
<keyword evidence="1" id="KW-1133">Transmembrane helix</keyword>
<dbReference type="EMBL" id="MH606185">
    <property type="protein sequence ID" value="AXH71256.1"/>
    <property type="molecule type" value="Genomic_DNA"/>
</dbReference>
<feature type="transmembrane region" description="Helical" evidence="1">
    <location>
        <begin position="49"/>
        <end position="73"/>
    </location>
</feature>
<organism evidence="2 3">
    <name type="scientific">Bacillus phage BSP38</name>
    <dbReference type="NCBI Taxonomy" id="2283013"/>
    <lineage>
        <taxon>Viruses</taxon>
        <taxon>Duplodnaviria</taxon>
        <taxon>Heunggongvirae</taxon>
        <taxon>Uroviricota</taxon>
        <taxon>Caudoviricetes</taxon>
        <taxon>Herelleviridae</taxon>
        <taxon>Bastillevirinae</taxon>
        <taxon>Jeonjuvirus</taxon>
        <taxon>Jeonjuvirus BSP38</taxon>
    </lineage>
</organism>
<dbReference type="InterPro" id="IPR019396">
    <property type="entry name" value="TM_Fragile-X-F-assoc"/>
</dbReference>
<evidence type="ECO:0000313" key="3">
    <source>
        <dbReference type="Proteomes" id="UP000260425"/>
    </source>
</evidence>
<gene>
    <name evidence="2" type="ORF">BSP38_214</name>
</gene>
<proteinExistence type="predicted"/>
<organismHost>
    <name type="scientific">Bacillus subtilis</name>
    <dbReference type="NCBI Taxonomy" id="1423"/>
</organismHost>
<keyword evidence="1" id="KW-0812">Transmembrane</keyword>
<accession>A0A345MK74</accession>
<evidence type="ECO:0000256" key="1">
    <source>
        <dbReference type="SAM" id="Phobius"/>
    </source>
</evidence>
<reference evidence="2 3" key="1">
    <citation type="submission" date="2018-07" db="EMBL/GenBank/DDBJ databases">
        <title>Complete nucleotide sequence of Bacillus phage BSP38.</title>
        <authorList>
            <person name="Ghosh K."/>
            <person name="Kim K.-P."/>
        </authorList>
    </citation>
    <scope>NUCLEOTIDE SEQUENCE [LARGE SCALE GENOMIC DNA]</scope>
</reference>
<evidence type="ECO:0008006" key="4">
    <source>
        <dbReference type="Google" id="ProtNLM"/>
    </source>
</evidence>
<feature type="transmembrane region" description="Helical" evidence="1">
    <location>
        <begin position="21"/>
        <end position="43"/>
    </location>
</feature>
<keyword evidence="1" id="KW-0472">Membrane</keyword>
<sequence>MALVNVNKTINHNNRGGGVGVVSLLTLIFVTLKLTGHITWSWWWVLSPLWISAGLVIALIAVVFVIALIAALLEK</sequence>